<feature type="compositionally biased region" description="Basic and acidic residues" evidence="6">
    <location>
        <begin position="452"/>
        <end position="464"/>
    </location>
</feature>
<dbReference type="InterPro" id="IPR003604">
    <property type="entry name" value="Matrin/U1-like-C_Znf_C2H2"/>
</dbReference>
<evidence type="ECO:0000313" key="10">
    <source>
        <dbReference type="Proteomes" id="UP000590412"/>
    </source>
</evidence>
<dbReference type="Gene3D" id="1.10.287.110">
    <property type="entry name" value="DnaJ domain"/>
    <property type="match status" value="1"/>
</dbReference>
<evidence type="ECO:0000256" key="4">
    <source>
        <dbReference type="PROSITE-ProRule" id="PRU00042"/>
    </source>
</evidence>
<dbReference type="Pfam" id="PF12171">
    <property type="entry name" value="zf-C2H2_jaz"/>
    <property type="match status" value="1"/>
</dbReference>
<feature type="compositionally biased region" description="Low complexity" evidence="6">
    <location>
        <begin position="497"/>
        <end position="510"/>
    </location>
</feature>
<dbReference type="PANTHER" id="PTHR44029">
    <property type="entry name" value="DNAJ HOMOLOG SUBFAMILY C MEMBER 21"/>
    <property type="match status" value="1"/>
</dbReference>
<dbReference type="SUPFAM" id="SSF46565">
    <property type="entry name" value="Chaperone J-domain"/>
    <property type="match status" value="1"/>
</dbReference>
<dbReference type="InterPro" id="IPR001623">
    <property type="entry name" value="DnaJ_domain"/>
</dbReference>
<dbReference type="InterPro" id="IPR018253">
    <property type="entry name" value="DnaJ_domain_CS"/>
</dbReference>
<organism evidence="9 10">
    <name type="scientific">Candida parapsilosis</name>
    <name type="common">Yeast</name>
    <dbReference type="NCBI Taxonomy" id="5480"/>
    <lineage>
        <taxon>Eukaryota</taxon>
        <taxon>Fungi</taxon>
        <taxon>Dikarya</taxon>
        <taxon>Ascomycota</taxon>
        <taxon>Saccharomycotina</taxon>
        <taxon>Pichiomycetes</taxon>
        <taxon>Debaryomycetaceae</taxon>
        <taxon>Candida/Lodderomyces clade</taxon>
        <taxon>Candida</taxon>
    </lineage>
</organism>
<keyword evidence="3" id="KW-0862">Zinc</keyword>
<evidence type="ECO:0000256" key="3">
    <source>
        <dbReference type="ARBA" id="ARBA00022833"/>
    </source>
</evidence>
<evidence type="ECO:0000256" key="6">
    <source>
        <dbReference type="SAM" id="MobiDB-lite"/>
    </source>
</evidence>
<dbReference type="GO" id="GO:0005737">
    <property type="term" value="C:cytoplasm"/>
    <property type="evidence" value="ECO:0007669"/>
    <property type="project" value="TreeGrafter"/>
</dbReference>
<dbReference type="InterPro" id="IPR054076">
    <property type="entry name" value="ZUO1-like_ZHD"/>
</dbReference>
<dbReference type="PROSITE" id="PS50157">
    <property type="entry name" value="ZINC_FINGER_C2H2_2"/>
    <property type="match status" value="1"/>
</dbReference>
<dbReference type="InterPro" id="IPR036869">
    <property type="entry name" value="J_dom_sf"/>
</dbReference>
<feature type="coiled-coil region" evidence="5">
    <location>
        <begin position="207"/>
        <end position="265"/>
    </location>
</feature>
<dbReference type="CDD" id="cd06257">
    <property type="entry name" value="DnaJ"/>
    <property type="match status" value="1"/>
</dbReference>
<gene>
    <name evidence="9" type="ORF">FOB60_003182</name>
</gene>
<proteinExistence type="predicted"/>
<keyword evidence="2 4" id="KW-0863">Zinc-finger</keyword>
<feature type="compositionally biased region" description="Basic and acidic residues" evidence="6">
    <location>
        <begin position="511"/>
        <end position="525"/>
    </location>
</feature>
<feature type="region of interest" description="Disordered" evidence="6">
    <location>
        <begin position="622"/>
        <end position="645"/>
    </location>
</feature>
<dbReference type="OrthoDB" id="5894at2759"/>
<dbReference type="InterPro" id="IPR051964">
    <property type="entry name" value="Chaperone_stress_response"/>
</dbReference>
<dbReference type="SMART" id="SM00355">
    <property type="entry name" value="ZnF_C2H2"/>
    <property type="match status" value="2"/>
</dbReference>
<keyword evidence="1" id="KW-0479">Metal-binding</keyword>
<feature type="compositionally biased region" description="Basic residues" evidence="6">
    <location>
        <begin position="546"/>
        <end position="561"/>
    </location>
</feature>
<dbReference type="PROSITE" id="PS00636">
    <property type="entry name" value="DNAJ_1"/>
    <property type="match status" value="1"/>
</dbReference>
<dbReference type="SMART" id="SM00271">
    <property type="entry name" value="DnaJ"/>
    <property type="match status" value="1"/>
</dbReference>
<dbReference type="PANTHER" id="PTHR44029:SF1">
    <property type="entry name" value="DNAJ HOMOLOG SUBFAMILY C MEMBER 21"/>
    <property type="match status" value="1"/>
</dbReference>
<protein>
    <submittedName>
        <fullName evidence="9">DnaJ domain family protein</fullName>
    </submittedName>
</protein>
<feature type="compositionally biased region" description="Basic residues" evidence="6">
    <location>
        <begin position="636"/>
        <end position="645"/>
    </location>
</feature>
<evidence type="ECO:0000259" key="7">
    <source>
        <dbReference type="PROSITE" id="PS50076"/>
    </source>
</evidence>
<dbReference type="Pfam" id="PF21884">
    <property type="entry name" value="ZUO1-like_ZHD"/>
    <property type="match status" value="1"/>
</dbReference>
<feature type="domain" description="C2H2-type" evidence="8">
    <location>
        <begin position="601"/>
        <end position="626"/>
    </location>
</feature>
<feature type="compositionally biased region" description="Basic and acidic residues" evidence="6">
    <location>
        <begin position="474"/>
        <end position="492"/>
    </location>
</feature>
<evidence type="ECO:0000313" key="9">
    <source>
        <dbReference type="EMBL" id="KAF6052926.1"/>
    </source>
</evidence>
<evidence type="ECO:0000256" key="1">
    <source>
        <dbReference type="ARBA" id="ARBA00022723"/>
    </source>
</evidence>
<dbReference type="PRINTS" id="PR00625">
    <property type="entry name" value="JDOMAIN"/>
</dbReference>
<dbReference type="FunFam" id="1.10.287.110:FF:000046">
    <property type="entry name" value="dnaJ homolog subfamily C member 21"/>
    <property type="match status" value="1"/>
</dbReference>
<dbReference type="PROSITE" id="PS00028">
    <property type="entry name" value="ZINC_FINGER_C2H2_1"/>
    <property type="match status" value="2"/>
</dbReference>
<evidence type="ECO:0000256" key="5">
    <source>
        <dbReference type="SAM" id="Coils"/>
    </source>
</evidence>
<dbReference type="Pfam" id="PF00226">
    <property type="entry name" value="DnaJ"/>
    <property type="match status" value="1"/>
</dbReference>
<feature type="domain" description="J" evidence="7">
    <location>
        <begin position="4"/>
        <end position="70"/>
    </location>
</feature>
<dbReference type="GO" id="GO:0003676">
    <property type="term" value="F:nucleic acid binding"/>
    <property type="evidence" value="ECO:0007669"/>
    <property type="project" value="InterPro"/>
</dbReference>
<reference evidence="9" key="1">
    <citation type="submission" date="2020-03" db="EMBL/GenBank/DDBJ databases">
        <title>FDA dAtabase for Regulatory Grade micrObial Sequences (FDA-ARGOS): Supporting development and validation of Infectious Disease Dx tests.</title>
        <authorList>
            <person name="Campos J."/>
            <person name="Goldberg B."/>
            <person name="Tallon L."/>
            <person name="Sadzewicz L."/>
            <person name="Vavikolanu K."/>
            <person name="Mehta A."/>
            <person name="Aluvathingal J."/>
            <person name="Nadendla S."/>
            <person name="Nandy P."/>
            <person name="Geyer C."/>
            <person name="Yan Y."/>
            <person name="Sichtig H."/>
        </authorList>
    </citation>
    <scope>NUCLEOTIDE SEQUENCE [LARGE SCALE GENOMIC DNA]</scope>
    <source>
        <strain evidence="9">FDAARGOS_652</strain>
    </source>
</reference>
<dbReference type="Gene3D" id="3.30.160.60">
    <property type="entry name" value="Classic Zinc Finger"/>
    <property type="match status" value="1"/>
</dbReference>
<dbReference type="PROSITE" id="PS50076">
    <property type="entry name" value="DNAJ_2"/>
    <property type="match status" value="1"/>
</dbReference>
<evidence type="ECO:0000256" key="2">
    <source>
        <dbReference type="ARBA" id="ARBA00022771"/>
    </source>
</evidence>
<dbReference type="InterPro" id="IPR013087">
    <property type="entry name" value="Znf_C2H2_type"/>
</dbReference>
<accession>A0A8X7NPB9</accession>
<sequence>MKTCYYELLEVSSTATDSELKKAYRRKALQLHPDKNPGNVEEANHKFSLVSAAYEVLSDPQERAWYDSHKSSILNDEDVVDDGVSHIPSISSEEILRYFNPSMYSTIDDSISGFYSIVSRIFERLAREEIQHGKYQNLQEFNKYKDDDNNVYTIDSSYLKYPLFGNSHADYLSIKKFYQIWSNFTTCKSFNWKYEYRYSAAQDRRTRRLMERENKKISDEARKEYNETVRKFVGFIKKRDPRVKLAQEEFNKQQRKKQMEEMQQQILRQRLLKQKSKLNGDQVYQEQSWQKLDQSEVAELEQMLAEEYNLNDVSLGVNNDVIGEDEEEFSTDSEFASDDDIGDADGVDGENGGVEEVHEFECIVCDRILKNEQQFKIHEESKKHKKAVRQMKWEMKQEGIDLGIDEDDEDDDNEFETAESEFENESEDSAEEDEDEEEVQKNGIGHSGVTKVYDDNTANEKIENAEEDSSIVSFEEKLRSNTDTMNESKKNNVDGATPNTEKSPSSSTPKLSKEEIEKNRLEADLARLLSQSKLDDSDDDWDTGIKKTKKKKKKAPAKSKTKPSSTSSPQPEQLSSNTSNTETSPVPLSGGASAAAGVDAERCVVCGQSFGSRNQLFQHVKLENHAVAPSLATASKSKKKKSKRK</sequence>
<name>A0A8X7NPB9_CANPA</name>
<dbReference type="InterPro" id="IPR036236">
    <property type="entry name" value="Znf_C2H2_sf"/>
</dbReference>
<dbReference type="EMBL" id="JABWAB010000004">
    <property type="protein sequence ID" value="KAF6052926.1"/>
    <property type="molecule type" value="Genomic_DNA"/>
</dbReference>
<dbReference type="InterPro" id="IPR022755">
    <property type="entry name" value="Znf_C2H2_jaz"/>
</dbReference>
<dbReference type="Proteomes" id="UP000590412">
    <property type="component" value="Unassembled WGS sequence"/>
</dbReference>
<dbReference type="GO" id="GO:0008270">
    <property type="term" value="F:zinc ion binding"/>
    <property type="evidence" value="ECO:0007669"/>
    <property type="project" value="UniProtKB-KW"/>
</dbReference>
<keyword evidence="5" id="KW-0175">Coiled coil</keyword>
<feature type="compositionally biased region" description="Acidic residues" evidence="6">
    <location>
        <begin position="403"/>
        <end position="438"/>
    </location>
</feature>
<comment type="caution">
    <text evidence="9">The sequence shown here is derived from an EMBL/GenBank/DDBJ whole genome shotgun (WGS) entry which is preliminary data.</text>
</comment>
<dbReference type="AlphaFoldDB" id="A0A8X7NPB9"/>
<feature type="region of interest" description="Disordered" evidence="6">
    <location>
        <begin position="399"/>
        <end position="597"/>
    </location>
</feature>
<feature type="compositionally biased region" description="Polar residues" evidence="6">
    <location>
        <begin position="570"/>
        <end position="586"/>
    </location>
</feature>
<dbReference type="SMART" id="SM00451">
    <property type="entry name" value="ZnF_U1"/>
    <property type="match status" value="1"/>
</dbReference>
<evidence type="ECO:0000259" key="8">
    <source>
        <dbReference type="PROSITE" id="PS50157"/>
    </source>
</evidence>
<dbReference type="SUPFAM" id="SSF57667">
    <property type="entry name" value="beta-beta-alpha zinc fingers"/>
    <property type="match status" value="1"/>
</dbReference>